<dbReference type="AlphaFoldDB" id="A0A0U1MD22"/>
<dbReference type="Proteomes" id="UP000054383">
    <property type="component" value="Unassembled WGS sequence"/>
</dbReference>
<name>A0A0U1MD22_TALIS</name>
<feature type="compositionally biased region" description="Low complexity" evidence="1">
    <location>
        <begin position="121"/>
        <end position="133"/>
    </location>
</feature>
<protein>
    <submittedName>
        <fullName evidence="2">Uncharacterized protein</fullName>
    </submittedName>
</protein>
<keyword evidence="3" id="KW-1185">Reference proteome</keyword>
<evidence type="ECO:0000256" key="1">
    <source>
        <dbReference type="SAM" id="MobiDB-lite"/>
    </source>
</evidence>
<gene>
    <name evidence="2" type="ORF">PISL3812_10001</name>
</gene>
<reference evidence="2 3" key="1">
    <citation type="submission" date="2015-04" db="EMBL/GenBank/DDBJ databases">
        <authorList>
            <person name="Syromyatnikov M.Y."/>
            <person name="Popov V.N."/>
        </authorList>
    </citation>
    <scope>NUCLEOTIDE SEQUENCE [LARGE SCALE GENOMIC DNA]</scope>
    <source>
        <strain evidence="2">WF-38-12</strain>
    </source>
</reference>
<feature type="compositionally biased region" description="Low complexity" evidence="1">
    <location>
        <begin position="96"/>
        <end position="106"/>
    </location>
</feature>
<proteinExistence type="predicted"/>
<dbReference type="OrthoDB" id="4357280at2759"/>
<evidence type="ECO:0000313" key="3">
    <source>
        <dbReference type="Proteomes" id="UP000054383"/>
    </source>
</evidence>
<evidence type="ECO:0000313" key="2">
    <source>
        <dbReference type="EMBL" id="CRG92920.1"/>
    </source>
</evidence>
<feature type="region of interest" description="Disordered" evidence="1">
    <location>
        <begin position="59"/>
        <end position="140"/>
    </location>
</feature>
<accession>A0A0U1MD22</accession>
<dbReference type="EMBL" id="CVMT01000040">
    <property type="protein sequence ID" value="CRG92920.1"/>
    <property type="molecule type" value="Genomic_DNA"/>
</dbReference>
<organism evidence="2 3">
    <name type="scientific">Talaromyces islandicus</name>
    <name type="common">Penicillium islandicum</name>
    <dbReference type="NCBI Taxonomy" id="28573"/>
    <lineage>
        <taxon>Eukaryota</taxon>
        <taxon>Fungi</taxon>
        <taxon>Dikarya</taxon>
        <taxon>Ascomycota</taxon>
        <taxon>Pezizomycotina</taxon>
        <taxon>Eurotiomycetes</taxon>
        <taxon>Eurotiomycetidae</taxon>
        <taxon>Eurotiales</taxon>
        <taxon>Trichocomaceae</taxon>
        <taxon>Talaromyces</taxon>
        <taxon>Talaromyces sect. Islandici</taxon>
    </lineage>
</organism>
<sequence length="190" mass="21871">MTYLPWTPSEEGELLAWMDRHSQFSWKQKEAMYSSYKPRSEGSLRSKLKRLRRGWRRCSGVRKGIDRNTAAVRSKNPGRQKTARQWETHQPHSRSHSSSPSNQQPPTEEPFAPLDTGELPSSRSSGSDVSDVSYEPDPRHQQAAPWLFPISLSFSPCRNYDQKPIQHGPEFITFRTGHAVFSLPFHLLPR</sequence>